<keyword evidence="4 7" id="KW-0012">Acyltransferase</keyword>
<evidence type="ECO:0000256" key="1">
    <source>
        <dbReference type="ARBA" id="ARBA00004872"/>
    </source>
</evidence>
<organism evidence="10 11">
    <name type="scientific">Suillus plorans</name>
    <dbReference type="NCBI Taxonomy" id="116603"/>
    <lineage>
        <taxon>Eukaryota</taxon>
        <taxon>Fungi</taxon>
        <taxon>Dikarya</taxon>
        <taxon>Basidiomycota</taxon>
        <taxon>Agaricomycotina</taxon>
        <taxon>Agaricomycetes</taxon>
        <taxon>Agaricomycetidae</taxon>
        <taxon>Boletales</taxon>
        <taxon>Suillineae</taxon>
        <taxon>Suillaceae</taxon>
        <taxon>Suillus</taxon>
    </lineage>
</organism>
<dbReference type="InterPro" id="IPR050215">
    <property type="entry name" value="Thiolase-like_sf_Thiolase"/>
</dbReference>
<evidence type="ECO:0000259" key="9">
    <source>
        <dbReference type="Pfam" id="PF02803"/>
    </source>
</evidence>
<dbReference type="InterPro" id="IPR020615">
    <property type="entry name" value="Thiolase_acyl_enz_int_AS"/>
</dbReference>
<dbReference type="Proteomes" id="UP000719766">
    <property type="component" value="Unassembled WGS sequence"/>
</dbReference>
<evidence type="ECO:0000256" key="7">
    <source>
        <dbReference type="RuleBase" id="RU003557"/>
    </source>
</evidence>
<keyword evidence="3 7" id="KW-0808">Transferase</keyword>
<dbReference type="GO" id="GO:0003988">
    <property type="term" value="F:acetyl-CoA C-acyltransferase activity"/>
    <property type="evidence" value="ECO:0007669"/>
    <property type="project" value="UniProtKB-EC"/>
</dbReference>
<sequence length="421" mass="45123">MLASAAVLRARIPSTMRNVSTHSGKGISAVLQKNPDDVVITFAKRTAMGRNRKGQFKDIPVDEMMQALLKATFEKTKLDPAKLDDICVGTCHPPSPMYSSRAAALASGIPHDVPISTVNRLCASGLMAIRNIAHAIQSGEISMGMAIGVENMTLNPRPTPIIAESVDKIPRAHDCIQPMGWTSEMVAQTYKVSRQKQDEYALISHTRANKAMATGIFAEEIIPVEIRGTVISVDDTIRPGVTTEMLSGLKPVFQDWGNAATTAGNASGIGDGAALCILTTRERAEKENMEILGKWVGSAVVGVEPRYMGIGPIAAIPKVLTQVGLTKDDIDIYEINEAFASQFAYCVEELGISMDKINPNGGAIAVTHPLGMTGLRQVVTGLAELRRRDKKFLCTSMCVGSGMGAAGIFVNEAQPFREAKL</sequence>
<dbReference type="GO" id="GO:0005777">
    <property type="term" value="C:peroxisome"/>
    <property type="evidence" value="ECO:0007669"/>
    <property type="project" value="TreeGrafter"/>
</dbReference>
<dbReference type="PANTHER" id="PTHR43853:SF10">
    <property type="entry name" value="ACETYL-COA C-ACETYLTRANSFERASE"/>
    <property type="match status" value="1"/>
</dbReference>
<keyword evidence="11" id="KW-1185">Reference proteome</keyword>
<dbReference type="InterPro" id="IPR002155">
    <property type="entry name" value="Thiolase"/>
</dbReference>
<dbReference type="GO" id="GO:0006635">
    <property type="term" value="P:fatty acid beta-oxidation"/>
    <property type="evidence" value="ECO:0007669"/>
    <property type="project" value="TreeGrafter"/>
</dbReference>
<dbReference type="GO" id="GO:0010124">
    <property type="term" value="P:phenylacetate catabolic process"/>
    <property type="evidence" value="ECO:0007669"/>
    <property type="project" value="TreeGrafter"/>
</dbReference>
<dbReference type="GeneID" id="64591048"/>
<dbReference type="InterPro" id="IPR016039">
    <property type="entry name" value="Thiolase-like"/>
</dbReference>
<dbReference type="SUPFAM" id="SSF53901">
    <property type="entry name" value="Thiolase-like"/>
    <property type="match status" value="2"/>
</dbReference>
<dbReference type="Pfam" id="PF00108">
    <property type="entry name" value="Thiolase_N"/>
    <property type="match status" value="1"/>
</dbReference>
<comment type="caution">
    <text evidence="10">The sequence shown here is derived from an EMBL/GenBank/DDBJ whole genome shotgun (WGS) entry which is preliminary data.</text>
</comment>
<dbReference type="PIRSF" id="PIRSF000429">
    <property type="entry name" value="Ac-CoA_Ac_transf"/>
    <property type="match status" value="1"/>
</dbReference>
<reference evidence="10" key="1">
    <citation type="journal article" date="2020" name="New Phytol.">
        <title>Comparative genomics reveals dynamic genome evolution in host specialist ectomycorrhizal fungi.</title>
        <authorList>
            <person name="Lofgren L.A."/>
            <person name="Nguyen N.H."/>
            <person name="Vilgalys R."/>
            <person name="Ruytinx J."/>
            <person name="Liao H.L."/>
            <person name="Branco S."/>
            <person name="Kuo A."/>
            <person name="LaButti K."/>
            <person name="Lipzen A."/>
            <person name="Andreopoulos W."/>
            <person name="Pangilinan J."/>
            <person name="Riley R."/>
            <person name="Hundley H."/>
            <person name="Na H."/>
            <person name="Barry K."/>
            <person name="Grigoriev I.V."/>
            <person name="Stajich J.E."/>
            <person name="Kennedy P.G."/>
        </authorList>
    </citation>
    <scope>NUCLEOTIDE SEQUENCE</scope>
    <source>
        <strain evidence="10">S12</strain>
    </source>
</reference>
<evidence type="ECO:0000256" key="3">
    <source>
        <dbReference type="ARBA" id="ARBA00022679"/>
    </source>
</evidence>
<dbReference type="CDD" id="cd00751">
    <property type="entry name" value="thiolase"/>
    <property type="match status" value="1"/>
</dbReference>
<dbReference type="Pfam" id="PF02803">
    <property type="entry name" value="Thiolase_C"/>
    <property type="match status" value="1"/>
</dbReference>
<comment type="catalytic activity">
    <reaction evidence="5">
        <text>an acyl-CoA + acetyl-CoA = a 3-oxoacyl-CoA + CoA</text>
        <dbReference type="Rhea" id="RHEA:21564"/>
        <dbReference type="ChEBI" id="CHEBI:57287"/>
        <dbReference type="ChEBI" id="CHEBI:57288"/>
        <dbReference type="ChEBI" id="CHEBI:58342"/>
        <dbReference type="ChEBI" id="CHEBI:90726"/>
        <dbReference type="EC" id="2.3.1.16"/>
    </reaction>
</comment>
<evidence type="ECO:0000256" key="6">
    <source>
        <dbReference type="PIRSR" id="PIRSR000429-1"/>
    </source>
</evidence>
<comment type="similarity">
    <text evidence="2 7">Belongs to the thiolase-like superfamily. Thiolase family.</text>
</comment>
<dbReference type="PROSITE" id="PS00098">
    <property type="entry name" value="THIOLASE_1"/>
    <property type="match status" value="1"/>
</dbReference>
<dbReference type="PANTHER" id="PTHR43853">
    <property type="entry name" value="3-KETOACYL-COA THIOLASE, PEROXISOMAL"/>
    <property type="match status" value="1"/>
</dbReference>
<proteinExistence type="inferred from homology"/>
<evidence type="ECO:0000256" key="2">
    <source>
        <dbReference type="ARBA" id="ARBA00010982"/>
    </source>
</evidence>
<dbReference type="NCBIfam" id="TIGR01930">
    <property type="entry name" value="AcCoA-C-Actrans"/>
    <property type="match status" value="1"/>
</dbReference>
<evidence type="ECO:0000259" key="8">
    <source>
        <dbReference type="Pfam" id="PF00108"/>
    </source>
</evidence>
<dbReference type="EMBL" id="JABBWE010000007">
    <property type="protein sequence ID" value="KAG1801582.1"/>
    <property type="molecule type" value="Genomic_DNA"/>
</dbReference>
<evidence type="ECO:0000313" key="11">
    <source>
        <dbReference type="Proteomes" id="UP000719766"/>
    </source>
</evidence>
<feature type="active site" description="Proton acceptor" evidence="6">
    <location>
        <position position="398"/>
    </location>
</feature>
<feature type="domain" description="Thiolase C-terminal" evidence="9">
    <location>
        <begin position="291"/>
        <end position="409"/>
    </location>
</feature>
<name>A0A9P7DRV7_9AGAM</name>
<dbReference type="InterPro" id="IPR020616">
    <property type="entry name" value="Thiolase_N"/>
</dbReference>
<dbReference type="Gene3D" id="3.40.47.10">
    <property type="match status" value="2"/>
</dbReference>
<dbReference type="OrthoDB" id="5404651at2759"/>
<evidence type="ECO:0000256" key="4">
    <source>
        <dbReference type="ARBA" id="ARBA00023315"/>
    </source>
</evidence>
<evidence type="ECO:0000313" key="10">
    <source>
        <dbReference type="EMBL" id="KAG1801582.1"/>
    </source>
</evidence>
<dbReference type="AlphaFoldDB" id="A0A9P7DRV7"/>
<evidence type="ECO:0000256" key="5">
    <source>
        <dbReference type="ARBA" id="ARBA00047605"/>
    </source>
</evidence>
<feature type="active site" description="Acyl-thioester intermediate" evidence="6">
    <location>
        <position position="122"/>
    </location>
</feature>
<protein>
    <submittedName>
        <fullName evidence="10">Thiolase, N-terminal domain-containing protein</fullName>
    </submittedName>
</protein>
<dbReference type="InterPro" id="IPR020617">
    <property type="entry name" value="Thiolase_C"/>
</dbReference>
<dbReference type="RefSeq" id="XP_041165048.1">
    <property type="nucleotide sequence ID" value="XM_041297284.1"/>
</dbReference>
<feature type="active site" description="Proton acceptor" evidence="6">
    <location>
        <position position="368"/>
    </location>
</feature>
<gene>
    <name evidence="10" type="ORF">HD556DRAFT_1229510</name>
</gene>
<accession>A0A9P7DRV7</accession>
<feature type="domain" description="Thiolase N-terminal" evidence="8">
    <location>
        <begin position="38"/>
        <end position="281"/>
    </location>
</feature>
<comment type="pathway">
    <text evidence="1">Lipid metabolism; fatty acid metabolism.</text>
</comment>